<dbReference type="GO" id="GO:0007165">
    <property type="term" value="P:signal transduction"/>
    <property type="evidence" value="ECO:0007669"/>
    <property type="project" value="UniProtKB-KW"/>
</dbReference>
<protein>
    <submittedName>
        <fullName evidence="3">Chemotaxis regulator BdlA</fullName>
    </submittedName>
</protein>
<evidence type="ECO:0000313" key="3">
    <source>
        <dbReference type="EMBL" id="SON55085.1"/>
    </source>
</evidence>
<dbReference type="Gene3D" id="3.30.450.20">
    <property type="entry name" value="PAS domain"/>
    <property type="match status" value="1"/>
</dbReference>
<keyword evidence="4" id="KW-1185">Reference proteome</keyword>
<dbReference type="SUPFAM" id="SSF58104">
    <property type="entry name" value="Methyl-accepting chemotaxis protein (MCP) signaling domain"/>
    <property type="match status" value="1"/>
</dbReference>
<evidence type="ECO:0000313" key="4">
    <source>
        <dbReference type="Proteomes" id="UP000223606"/>
    </source>
</evidence>
<proteinExistence type="predicted"/>
<dbReference type="Pfam" id="PF00015">
    <property type="entry name" value="MCPsignal"/>
    <property type="match status" value="1"/>
</dbReference>
<gene>
    <name evidence="3" type="primary">bdlA_2</name>
    <name evidence="3" type="ORF">HDIA_1544</name>
</gene>
<dbReference type="EMBL" id="LT960614">
    <property type="protein sequence ID" value="SON55085.1"/>
    <property type="molecule type" value="Genomic_DNA"/>
</dbReference>
<evidence type="ECO:0000256" key="1">
    <source>
        <dbReference type="PROSITE-ProRule" id="PRU00284"/>
    </source>
</evidence>
<name>A0A2C9D6D9_9HYPH</name>
<dbReference type="AlphaFoldDB" id="A0A2C9D6D9"/>
<dbReference type="Proteomes" id="UP000223606">
    <property type="component" value="Chromosome 1"/>
</dbReference>
<dbReference type="RefSeq" id="WP_099555650.1">
    <property type="nucleotide sequence ID" value="NZ_LT960614.1"/>
</dbReference>
<evidence type="ECO:0000259" key="2">
    <source>
        <dbReference type="PROSITE" id="PS50111"/>
    </source>
</evidence>
<dbReference type="OrthoDB" id="9814866at2"/>
<dbReference type="PROSITE" id="PS50111">
    <property type="entry name" value="CHEMOTAXIS_TRANSDUC_2"/>
    <property type="match status" value="1"/>
</dbReference>
<dbReference type="InterPro" id="IPR004089">
    <property type="entry name" value="MCPsignal_dom"/>
</dbReference>
<dbReference type="GO" id="GO:0016020">
    <property type="term" value="C:membrane"/>
    <property type="evidence" value="ECO:0007669"/>
    <property type="project" value="InterPro"/>
</dbReference>
<dbReference type="Gene3D" id="1.10.287.950">
    <property type="entry name" value="Methyl-accepting chemotaxis protein"/>
    <property type="match status" value="1"/>
</dbReference>
<reference evidence="4" key="1">
    <citation type="submission" date="2017-09" db="EMBL/GenBank/DDBJ databases">
        <title>Genome sequence of Nannocystis excedens DSM 71.</title>
        <authorList>
            <person name="Blom J."/>
        </authorList>
    </citation>
    <scope>NUCLEOTIDE SEQUENCE [LARGE SCALE GENOMIC DNA]</scope>
    <source>
        <strain evidence="4">type strain: E19</strain>
    </source>
</reference>
<dbReference type="KEGG" id="hdi:HDIA_1544"/>
<keyword evidence="1" id="KW-0807">Transducer</keyword>
<feature type="domain" description="Methyl-accepting transducer" evidence="2">
    <location>
        <begin position="26"/>
        <end position="70"/>
    </location>
</feature>
<accession>A0A2C9D6D9</accession>
<sequence length="343" mass="37579">MSESPVTINDLSLRAQSVRDVAFSKVNQIRTINRRMRILALNALIEAERAGEVGRGFAIVSQEVRGISTEVDALSDGLEDELAREIGAISTLADAMAKAAQGTRLVDLALNGIEIVDRNLYERTCDVRWWATDSAFVACAEDPTAESCRHASNRLAVILGAYTVYLDLWLCDMDGKVLANGRPDRYRAAGADVSHQRWFREGIRLATGDDFHAEDVDREPLLENAMVATYVTPVRAGGNINGKAIGLLAIHFDWEAQAQTIVDGVRLSDEERQRSRVLIVDRSGRTIAASDKRGVLSESVAGIGQAANGYTIEGNALIAWHLTPGYETYRGLGWRGVIVQQLR</sequence>
<organism evidence="3 4">
    <name type="scientific">Hartmannibacter diazotrophicus</name>
    <dbReference type="NCBI Taxonomy" id="1482074"/>
    <lineage>
        <taxon>Bacteria</taxon>
        <taxon>Pseudomonadati</taxon>
        <taxon>Pseudomonadota</taxon>
        <taxon>Alphaproteobacteria</taxon>
        <taxon>Hyphomicrobiales</taxon>
        <taxon>Pleomorphomonadaceae</taxon>
        <taxon>Hartmannibacter</taxon>
    </lineage>
</organism>